<evidence type="ECO:0000313" key="2">
    <source>
        <dbReference type="EMBL" id="KWZ81207.1"/>
    </source>
</evidence>
<reference evidence="2 3" key="1">
    <citation type="submission" date="2016-01" db="EMBL/GenBank/DDBJ databases">
        <authorList>
            <person name="Oliw E.H."/>
        </authorList>
    </citation>
    <scope>NUCLEOTIDE SEQUENCE [LARGE SCALE GENOMIC DNA]</scope>
    <source>
        <strain evidence="2 3">MJR8628B</strain>
    </source>
</reference>
<feature type="region of interest" description="Disordered" evidence="1">
    <location>
        <begin position="37"/>
        <end position="56"/>
    </location>
</feature>
<dbReference type="Proteomes" id="UP000070092">
    <property type="component" value="Unassembled WGS sequence"/>
</dbReference>
<gene>
    <name evidence="2" type="ORF">HMPREF3196_01127</name>
</gene>
<organism evidence="2 3">
    <name type="scientific">Bifidobacterium bifidum</name>
    <dbReference type="NCBI Taxonomy" id="1681"/>
    <lineage>
        <taxon>Bacteria</taxon>
        <taxon>Bacillati</taxon>
        <taxon>Actinomycetota</taxon>
        <taxon>Actinomycetes</taxon>
        <taxon>Bifidobacteriales</taxon>
        <taxon>Bifidobacteriaceae</taxon>
        <taxon>Bifidobacterium</taxon>
    </lineage>
</organism>
<sequence length="100" mass="10218">MRDTVGATTYGHVGDNNDAGMLDHLSTSKYKNPAELSTWGADATGPDLTTKGVGNFTQDDGIPLQVWDASASPSACPPASPVRPAVGHAASSPPTRSPKA</sequence>
<evidence type="ECO:0000256" key="1">
    <source>
        <dbReference type="SAM" id="MobiDB-lite"/>
    </source>
</evidence>
<evidence type="ECO:0000313" key="3">
    <source>
        <dbReference type="Proteomes" id="UP000070092"/>
    </source>
</evidence>
<dbReference type="PATRIC" id="fig|1681.53.peg.1108"/>
<proteinExistence type="predicted"/>
<dbReference type="EMBL" id="LRPO01000033">
    <property type="protein sequence ID" value="KWZ81207.1"/>
    <property type="molecule type" value="Genomic_DNA"/>
</dbReference>
<accession>A0A133KNZ1</accession>
<comment type="caution">
    <text evidence="2">The sequence shown here is derived from an EMBL/GenBank/DDBJ whole genome shotgun (WGS) entry which is preliminary data.</text>
</comment>
<dbReference type="RefSeq" id="WP_196488172.1">
    <property type="nucleotide sequence ID" value="NZ_KQ955773.1"/>
</dbReference>
<feature type="region of interest" description="Disordered" evidence="1">
    <location>
        <begin position="68"/>
        <end position="100"/>
    </location>
</feature>
<dbReference type="AlphaFoldDB" id="A0A133KNZ1"/>
<protein>
    <submittedName>
        <fullName evidence="2">Uncharacterized protein</fullName>
    </submittedName>
</protein>
<name>A0A133KNZ1_BIFBI</name>